<comment type="function">
    <text evidence="5">Catalyzes the condensation of pantoate with beta-alanine in an ATP-dependent reaction via a pantoyl-adenylate intermediate.</text>
</comment>
<dbReference type="GO" id="GO:0015940">
    <property type="term" value="P:pantothenate biosynthetic process"/>
    <property type="evidence" value="ECO:0007669"/>
    <property type="project" value="UniProtKB-UniRule"/>
</dbReference>
<dbReference type="GO" id="GO:0005524">
    <property type="term" value="F:ATP binding"/>
    <property type="evidence" value="ECO:0007669"/>
    <property type="project" value="UniProtKB-KW"/>
</dbReference>
<feature type="binding site" evidence="5">
    <location>
        <begin position="343"/>
        <end position="350"/>
    </location>
    <ligand>
        <name>ATP</name>
        <dbReference type="ChEBI" id="CHEBI:30616"/>
    </ligand>
</feature>
<keyword evidence="9" id="KW-1185">Reference proteome</keyword>
<dbReference type="OrthoDB" id="9773087at2"/>
<feature type="binding site" evidence="5">
    <location>
        <position position="495"/>
    </location>
    <ligand>
        <name>ATP</name>
        <dbReference type="ChEBI" id="CHEBI:30616"/>
    </ligand>
</feature>
<keyword evidence="5 8" id="KW-0436">Ligase</keyword>
<dbReference type="SUPFAM" id="SSF52374">
    <property type="entry name" value="Nucleotidylyl transferase"/>
    <property type="match status" value="1"/>
</dbReference>
<dbReference type="Gene3D" id="3.40.50.620">
    <property type="entry name" value="HUPs"/>
    <property type="match status" value="1"/>
</dbReference>
<evidence type="ECO:0000256" key="5">
    <source>
        <dbReference type="HAMAP-Rule" id="MF_00158"/>
    </source>
</evidence>
<feature type="domain" description="Putative oxidoreductase/dehydrogenase Rossmann-like" evidence="6">
    <location>
        <begin position="4"/>
        <end position="125"/>
    </location>
</feature>
<dbReference type="RefSeq" id="WP_135848670.1">
    <property type="nucleotide sequence ID" value="NZ_RHPJ01000001.1"/>
</dbReference>
<comment type="subunit">
    <text evidence="5">Homodimer.</text>
</comment>
<dbReference type="SUPFAM" id="SSF51735">
    <property type="entry name" value="NAD(P)-binding Rossmann-fold domains"/>
    <property type="match status" value="1"/>
</dbReference>
<dbReference type="GO" id="GO:0005737">
    <property type="term" value="C:cytoplasm"/>
    <property type="evidence" value="ECO:0007669"/>
    <property type="project" value="UniProtKB-SubCell"/>
</dbReference>
<comment type="caution">
    <text evidence="8">The sequence shown here is derived from an EMBL/GenBank/DDBJ whole genome shotgun (WGS) entry which is preliminary data.</text>
</comment>
<comment type="catalytic activity">
    <reaction evidence="4 5">
        <text>(R)-pantoate + beta-alanine + ATP = (R)-pantothenate + AMP + diphosphate + H(+)</text>
        <dbReference type="Rhea" id="RHEA:10912"/>
        <dbReference type="ChEBI" id="CHEBI:15378"/>
        <dbReference type="ChEBI" id="CHEBI:15980"/>
        <dbReference type="ChEBI" id="CHEBI:29032"/>
        <dbReference type="ChEBI" id="CHEBI:30616"/>
        <dbReference type="ChEBI" id="CHEBI:33019"/>
        <dbReference type="ChEBI" id="CHEBI:57966"/>
        <dbReference type="ChEBI" id="CHEBI:456215"/>
        <dbReference type="EC" id="6.3.2.1"/>
    </reaction>
</comment>
<feature type="binding site" evidence="5">
    <location>
        <begin position="466"/>
        <end position="469"/>
    </location>
    <ligand>
        <name>ATP</name>
        <dbReference type="ChEBI" id="CHEBI:30616"/>
    </ligand>
</feature>
<dbReference type="AlphaFoldDB" id="A0A4Z1E3H1"/>
<comment type="similarity">
    <text evidence="2 5">Belongs to the pantothenate synthetase family.</text>
</comment>
<feature type="binding site" evidence="5">
    <location>
        <position position="472"/>
    </location>
    <ligand>
        <name>(R)-pantoate</name>
        <dbReference type="ChEBI" id="CHEBI:15980"/>
    </ligand>
</feature>
<organism evidence="8 9">
    <name type="scientific">Serinibacter arcticus</name>
    <dbReference type="NCBI Taxonomy" id="1655435"/>
    <lineage>
        <taxon>Bacteria</taxon>
        <taxon>Bacillati</taxon>
        <taxon>Actinomycetota</taxon>
        <taxon>Actinomycetes</taxon>
        <taxon>Micrococcales</taxon>
        <taxon>Beutenbergiaceae</taxon>
        <taxon>Serinibacter</taxon>
    </lineage>
</organism>
<dbReference type="CDD" id="cd00560">
    <property type="entry name" value="PanC"/>
    <property type="match status" value="1"/>
</dbReference>
<accession>A0A4Z1E3H1</accession>
<feature type="binding site" evidence="5">
    <location>
        <position position="374"/>
    </location>
    <ligand>
        <name>beta-alanine</name>
        <dbReference type="ChEBI" id="CHEBI:57966"/>
    </ligand>
</feature>
<dbReference type="Pfam" id="PF10727">
    <property type="entry name" value="Rossmann-like"/>
    <property type="match status" value="1"/>
</dbReference>
<keyword evidence="3 5" id="KW-0566">Pantothenate biosynthesis</keyword>
<dbReference type="Gene3D" id="3.40.50.720">
    <property type="entry name" value="NAD(P)-binding Rossmann-like Domain"/>
    <property type="match status" value="1"/>
</dbReference>
<comment type="miscellaneous">
    <text evidence="5">The reaction proceeds by a bi uni uni bi ping pong mechanism.</text>
</comment>
<dbReference type="UniPathway" id="UPA00028">
    <property type="reaction ID" value="UER00005"/>
</dbReference>
<dbReference type="InterPro" id="IPR036291">
    <property type="entry name" value="NAD(P)-bd_dom_sf"/>
</dbReference>
<keyword evidence="5" id="KW-0547">Nucleotide-binding</keyword>
<evidence type="ECO:0000256" key="1">
    <source>
        <dbReference type="ARBA" id="ARBA00004990"/>
    </source>
</evidence>
<dbReference type="EMBL" id="RHPJ01000001">
    <property type="protein sequence ID" value="TGO06476.1"/>
    <property type="molecule type" value="Genomic_DNA"/>
</dbReference>
<feature type="domain" description="DUF2520" evidence="7">
    <location>
        <begin position="143"/>
        <end position="270"/>
    </location>
</feature>
<evidence type="ECO:0000256" key="4">
    <source>
        <dbReference type="ARBA" id="ARBA00048258"/>
    </source>
</evidence>
<dbReference type="PANTHER" id="PTHR40459">
    <property type="entry name" value="CONSERVED HYPOTHETICAL ALANINE AND LEUCINE RICH PROTEIN"/>
    <property type="match status" value="1"/>
</dbReference>
<dbReference type="InterPro" id="IPR042176">
    <property type="entry name" value="Pantoate_ligase_C"/>
</dbReference>
<name>A0A4Z1E3H1_9MICO</name>
<gene>
    <name evidence="5" type="primary">panC</name>
    <name evidence="8" type="ORF">SERN_0668</name>
</gene>
<keyword evidence="5" id="KW-0067">ATP-binding</keyword>
<dbReference type="InterPro" id="IPR014729">
    <property type="entry name" value="Rossmann-like_a/b/a_fold"/>
</dbReference>
<feature type="binding site" evidence="5">
    <location>
        <begin position="503"/>
        <end position="506"/>
    </location>
    <ligand>
        <name>ATP</name>
        <dbReference type="ChEBI" id="CHEBI:30616"/>
    </ligand>
</feature>
<comment type="subcellular location">
    <subcellularLocation>
        <location evidence="5">Cytoplasm</location>
    </subcellularLocation>
</comment>
<comment type="pathway">
    <text evidence="1 5">Cofactor biosynthesis; (R)-pantothenate biosynthesis; (R)-pantothenate from (R)-pantoate and beta-alanine: step 1/1.</text>
</comment>
<dbReference type="SUPFAM" id="SSF48179">
    <property type="entry name" value="6-phosphogluconate dehydrogenase C-terminal domain-like"/>
    <property type="match status" value="1"/>
</dbReference>
<protein>
    <recommendedName>
        <fullName evidence="5">Pantothenate synthetase</fullName>
        <shortName evidence="5">PS</shortName>
        <ecNumber evidence="5">6.3.2.1</ecNumber>
    </recommendedName>
    <alternativeName>
        <fullName evidence="5">Pantoate--beta-alanine ligase</fullName>
    </alternativeName>
    <alternativeName>
        <fullName evidence="5">Pantoate-activating enzyme</fullName>
    </alternativeName>
</protein>
<dbReference type="Gene3D" id="1.10.1040.20">
    <property type="entry name" value="ProC-like, C-terminal domain"/>
    <property type="match status" value="1"/>
</dbReference>
<dbReference type="InterPro" id="IPR008927">
    <property type="entry name" value="6-PGluconate_DH-like_C_sf"/>
</dbReference>
<dbReference type="Proteomes" id="UP000297318">
    <property type="component" value="Unassembled WGS sequence"/>
</dbReference>
<dbReference type="InterPro" id="IPR019665">
    <property type="entry name" value="OxRdtase/DH_put_Rossmann_dom"/>
</dbReference>
<dbReference type="EC" id="6.3.2.1" evidence="5"/>
<dbReference type="Pfam" id="PF02569">
    <property type="entry name" value="Pantoate_ligase"/>
    <property type="match status" value="1"/>
</dbReference>
<keyword evidence="5" id="KW-0963">Cytoplasm</keyword>
<proteinExistence type="inferred from homology"/>
<evidence type="ECO:0000259" key="7">
    <source>
        <dbReference type="Pfam" id="PF10728"/>
    </source>
</evidence>
<evidence type="ECO:0000313" key="8">
    <source>
        <dbReference type="EMBL" id="TGO06476.1"/>
    </source>
</evidence>
<dbReference type="Gene3D" id="3.30.1300.10">
    <property type="entry name" value="Pantoate-beta-alanine ligase, C-terminal domain"/>
    <property type="match status" value="1"/>
</dbReference>
<evidence type="ECO:0000259" key="6">
    <source>
        <dbReference type="Pfam" id="PF10727"/>
    </source>
</evidence>
<reference evidence="8 9" key="1">
    <citation type="submission" date="2018-11" db="EMBL/GenBank/DDBJ databases">
        <title>Complete genome sequencing of the Actinobacteria Serinibacter sp. K3-2.</title>
        <authorList>
            <person name="Rakitin A.L."/>
            <person name="Beletsky A.V."/>
            <person name="Mardanov A.V."/>
            <person name="Ravin N.V."/>
            <person name="Gromova A.S."/>
            <person name="Filippova S.N."/>
            <person name="Gal'Chenko V.F."/>
        </authorList>
    </citation>
    <scope>NUCLEOTIDE SEQUENCE [LARGE SCALE GENOMIC DNA]</scope>
    <source>
        <strain evidence="8 9">K3-2</strain>
    </source>
</reference>
<evidence type="ECO:0000256" key="2">
    <source>
        <dbReference type="ARBA" id="ARBA00009256"/>
    </source>
</evidence>
<dbReference type="InterPro" id="IPR037108">
    <property type="entry name" value="TM1727-like_C_sf"/>
</dbReference>
<evidence type="ECO:0000313" key="9">
    <source>
        <dbReference type="Proteomes" id="UP000297318"/>
    </source>
</evidence>
<dbReference type="InterPro" id="IPR018931">
    <property type="entry name" value="DUF2520"/>
</dbReference>
<dbReference type="HAMAP" id="MF_00158">
    <property type="entry name" value="PanC"/>
    <property type="match status" value="1"/>
</dbReference>
<feature type="binding site" evidence="5">
    <location>
        <position position="374"/>
    </location>
    <ligand>
        <name>(R)-pantoate</name>
        <dbReference type="ChEBI" id="CHEBI:15980"/>
    </ligand>
</feature>
<dbReference type="GO" id="GO:0004592">
    <property type="term" value="F:pantoate-beta-alanine ligase activity"/>
    <property type="evidence" value="ECO:0007669"/>
    <property type="project" value="UniProtKB-UniRule"/>
</dbReference>
<dbReference type="PANTHER" id="PTHR40459:SF1">
    <property type="entry name" value="CONSERVED HYPOTHETICAL ALANINE AND LEUCINE RICH PROTEIN"/>
    <property type="match status" value="1"/>
</dbReference>
<dbReference type="Pfam" id="PF10728">
    <property type="entry name" value="DUF2520"/>
    <property type="match status" value="1"/>
</dbReference>
<dbReference type="InterPro" id="IPR003721">
    <property type="entry name" value="Pantoate_ligase"/>
</dbReference>
<feature type="active site" description="Proton donor" evidence="5">
    <location>
        <position position="350"/>
    </location>
</feature>
<dbReference type="NCBIfam" id="TIGR00018">
    <property type="entry name" value="panC"/>
    <property type="match status" value="1"/>
</dbReference>
<evidence type="ECO:0000256" key="3">
    <source>
        <dbReference type="ARBA" id="ARBA00022655"/>
    </source>
</evidence>
<sequence length="613" mass="62534">MNHARPGRLAVGIVGAGRVGAVLGSALRQVGHEVVAASGGSPESLERIDTMLTGVPVRDMVDVARAADLVLLTVPDDAIGQVAAWIADQGGFRAGQIVLHTSGRHGVEVLRPALQAGAIPLAIHPAMTFSGTSLDLSRLEGAPFAVTAPAPVLPIGQALVVEIGGEPVLIPEAARGAYHAALSHASNHLVTLVVQAERVLAQARVDDGARLLGPLTRAALDSALTSGAQALTGPVSRGDAGTVAGHLAALAGEPDHLETLRSYRALARSTTLLAREQGRIDDAEAATLTRLLREHPGLTGATGATGAATAASPSASTAVVHTRAELRAVRATLTDEVAVVMTMGALHEGHLSLVRAARTAARHVVVTIFVNPTQFGDAGDLAAYPRTLEADLAALASLGPEAPDVVFAPSAEEMYPGGTSDRAATVVAGPVAHRYEGASRPGHFDGVLTVVAKLLHLTAPDVAVFGQKDAQQLALVRGMVAALDMPLWVLAAPVARESDGLAMSSRNARLSSVGRDSALALSRSVAAAERIARAGGTVADVLRAARAEVADADGVALDYADLVDPGTFLPLDGDGDDPAATPGVREATYVVAAVVDGVRLIDTTTVVLGARPR</sequence>